<accession>A0A2M3ZUC5</accession>
<organism evidence="3">
    <name type="scientific">Anopheles braziliensis</name>
    <dbReference type="NCBI Taxonomy" id="58242"/>
    <lineage>
        <taxon>Eukaryota</taxon>
        <taxon>Metazoa</taxon>
        <taxon>Ecdysozoa</taxon>
        <taxon>Arthropoda</taxon>
        <taxon>Hexapoda</taxon>
        <taxon>Insecta</taxon>
        <taxon>Pterygota</taxon>
        <taxon>Neoptera</taxon>
        <taxon>Endopterygota</taxon>
        <taxon>Diptera</taxon>
        <taxon>Nematocera</taxon>
        <taxon>Culicoidea</taxon>
        <taxon>Culicidae</taxon>
        <taxon>Anophelinae</taxon>
        <taxon>Anopheles</taxon>
    </lineage>
</organism>
<protein>
    <submittedName>
        <fullName evidence="3">Putative secreted peptide</fullName>
    </submittedName>
</protein>
<keyword evidence="2" id="KW-0732">Signal</keyword>
<evidence type="ECO:0000313" key="3">
    <source>
        <dbReference type="EMBL" id="MBW32156.1"/>
    </source>
</evidence>
<proteinExistence type="predicted"/>
<reference evidence="3" key="1">
    <citation type="submission" date="2018-01" db="EMBL/GenBank/DDBJ databases">
        <title>An insight into the sialome of Amazonian anophelines.</title>
        <authorList>
            <person name="Ribeiro J.M."/>
            <person name="Scarpassa V."/>
            <person name="Calvo E."/>
        </authorList>
    </citation>
    <scope>NUCLEOTIDE SEQUENCE</scope>
    <source>
        <tissue evidence="3">Salivary glands</tissue>
    </source>
</reference>
<evidence type="ECO:0000256" key="1">
    <source>
        <dbReference type="SAM" id="MobiDB-lite"/>
    </source>
</evidence>
<dbReference type="EMBL" id="GGFM01011405">
    <property type="protein sequence ID" value="MBW32156.1"/>
    <property type="molecule type" value="Transcribed_RNA"/>
</dbReference>
<feature type="region of interest" description="Disordered" evidence="1">
    <location>
        <begin position="50"/>
        <end position="69"/>
    </location>
</feature>
<feature type="signal peptide" evidence="2">
    <location>
        <begin position="1"/>
        <end position="21"/>
    </location>
</feature>
<evidence type="ECO:0000256" key="2">
    <source>
        <dbReference type="SAM" id="SignalP"/>
    </source>
</evidence>
<feature type="chain" id="PRO_5014746778" evidence="2">
    <location>
        <begin position="22"/>
        <end position="69"/>
    </location>
</feature>
<sequence length="69" mass="7332">MTTASALLMANNAVAVVVTLALPTRKAAYSSCVPAAASRRCWHSRPCSIGNSNNSSRPFSQLACQHQQQ</sequence>
<dbReference type="AlphaFoldDB" id="A0A2M3ZUC5"/>
<name>A0A2M3ZUC5_9DIPT</name>